<dbReference type="InterPro" id="IPR037069">
    <property type="entry name" value="AcylCoA_DH/ox_N_sf"/>
</dbReference>
<dbReference type="InterPro" id="IPR013786">
    <property type="entry name" value="AcylCoA_DH/ox_N"/>
</dbReference>
<keyword evidence="2" id="KW-0274">FAD</keyword>
<keyword evidence="4" id="KW-0812">Transmembrane</keyword>
<dbReference type="EMBL" id="CP017708">
    <property type="protein sequence ID" value="AOY82443.1"/>
    <property type="molecule type" value="Genomic_DNA"/>
</dbReference>
<dbReference type="Gene3D" id="1.10.540.10">
    <property type="entry name" value="Acyl-CoA dehydrogenase/oxidase, N-terminal domain"/>
    <property type="match status" value="1"/>
</dbReference>
<evidence type="ECO:0000313" key="7">
    <source>
        <dbReference type="Proteomes" id="UP000176944"/>
    </source>
</evidence>
<keyword evidence="4" id="KW-0472">Membrane</keyword>
<reference evidence="7" key="1">
    <citation type="submission" date="2016-10" db="EMBL/GenBank/DDBJ databases">
        <title>Comparative genomics uncovers the prolific and rare metabolic potential of the cyanobacterial genus Moorea.</title>
        <authorList>
            <person name="Leao T."/>
            <person name="Castelao G."/>
            <person name="Korobeynikov A."/>
            <person name="Monroe E.A."/>
            <person name="Podell S."/>
            <person name="Glukhov E."/>
            <person name="Allen E."/>
            <person name="Gerwick W.H."/>
            <person name="Gerwick L."/>
        </authorList>
    </citation>
    <scope>NUCLEOTIDE SEQUENCE [LARGE SCALE GENOMIC DNA]</scope>
    <source>
        <strain evidence="7">JHB</strain>
    </source>
</reference>
<dbReference type="SUPFAM" id="SSF56645">
    <property type="entry name" value="Acyl-CoA dehydrogenase NM domain-like"/>
    <property type="match status" value="1"/>
</dbReference>
<dbReference type="GO" id="GO:0003995">
    <property type="term" value="F:acyl-CoA dehydrogenase activity"/>
    <property type="evidence" value="ECO:0007669"/>
    <property type="project" value="TreeGrafter"/>
</dbReference>
<evidence type="ECO:0000256" key="2">
    <source>
        <dbReference type="ARBA" id="ARBA00022827"/>
    </source>
</evidence>
<evidence type="ECO:0000256" key="3">
    <source>
        <dbReference type="ARBA" id="ARBA00023002"/>
    </source>
</evidence>
<proteinExistence type="predicted"/>
<accession>A0A1D9G4C7</accession>
<evidence type="ECO:0000313" key="6">
    <source>
        <dbReference type="EMBL" id="AOY82443.1"/>
    </source>
</evidence>
<gene>
    <name evidence="6" type="ORF">BJP36_23580</name>
</gene>
<organism evidence="6 7">
    <name type="scientific">Moorena producens (strain JHB)</name>
    <dbReference type="NCBI Taxonomy" id="1454205"/>
    <lineage>
        <taxon>Bacteria</taxon>
        <taxon>Bacillati</taxon>
        <taxon>Cyanobacteriota</taxon>
        <taxon>Cyanophyceae</taxon>
        <taxon>Coleofasciculales</taxon>
        <taxon>Coleofasciculaceae</taxon>
        <taxon>Moorena</taxon>
    </lineage>
</organism>
<dbReference type="Proteomes" id="UP000176944">
    <property type="component" value="Chromosome"/>
</dbReference>
<evidence type="ECO:0000256" key="1">
    <source>
        <dbReference type="ARBA" id="ARBA00022630"/>
    </source>
</evidence>
<keyword evidence="3" id="KW-0560">Oxidoreductase</keyword>
<dbReference type="InterPro" id="IPR009100">
    <property type="entry name" value="AcylCoA_DH/oxidase_NM_dom_sf"/>
</dbReference>
<name>A0A1D9G4C7_MOOP1</name>
<dbReference type="InterPro" id="IPR046373">
    <property type="entry name" value="Acyl-CoA_Oxase/DH_mid-dom_sf"/>
</dbReference>
<feature type="domain" description="Acyl-CoA dehydrogenase/oxidase N-terminal" evidence="5">
    <location>
        <begin position="15"/>
        <end position="94"/>
    </location>
</feature>
<dbReference type="PANTHER" id="PTHR43884">
    <property type="entry name" value="ACYL-COA DEHYDROGENASE"/>
    <property type="match status" value="1"/>
</dbReference>
<dbReference type="GO" id="GO:0050660">
    <property type="term" value="F:flavin adenine dinucleotide binding"/>
    <property type="evidence" value="ECO:0007669"/>
    <property type="project" value="InterPro"/>
</dbReference>
<evidence type="ECO:0000259" key="5">
    <source>
        <dbReference type="Pfam" id="PF02771"/>
    </source>
</evidence>
<dbReference type="AlphaFoldDB" id="A0A1D9G4C7"/>
<dbReference type="Pfam" id="PF02771">
    <property type="entry name" value="Acyl-CoA_dh_N"/>
    <property type="match status" value="1"/>
</dbReference>
<feature type="transmembrane region" description="Helical" evidence="4">
    <location>
        <begin position="229"/>
        <end position="249"/>
    </location>
</feature>
<dbReference type="Gene3D" id="2.40.110.10">
    <property type="entry name" value="Butyryl-CoA Dehydrogenase, subunit A, domain 2"/>
    <property type="match status" value="1"/>
</dbReference>
<evidence type="ECO:0000256" key="4">
    <source>
        <dbReference type="SAM" id="Phobius"/>
    </source>
</evidence>
<protein>
    <submittedName>
        <fullName evidence="6">Acyl-CoA/acyl-ACP dehydrogenase</fullName>
    </submittedName>
</protein>
<keyword evidence="4" id="KW-1133">Transmembrane helix</keyword>
<sequence>MPTTVINKAAFTDFLGTFIEEVGNRSVTEMEALKPLELKEIIQKSELTGLIIPEQYGGKGLNLVDVIQVIQLVAEQAPSIALMLCMHYHVVVTLALFTDIIPEGEQILRDVAEKNALVASAFAEGVPGRDIFTSTVYAKPVEEGVLISGSKKPCTMTTVADYYATSIVHYEDESSSGIAFVKQGQEGVITKEFWPSELLKAADSNQVIFDNVMIPKAYMKLGSTEEMSAMLSFGLAAFNLMIAAAYMGITTKLSKKLPEKIFGKKHIYVELYGHILQAHYSTIGIAAELFQSDDPETVANKILVLRYRTQKTLKEIVAIVCENIGGMNYLKDPEIPYLASVANFIAFHPINRSQFEA</sequence>
<keyword evidence="1" id="KW-0285">Flavoprotein</keyword>
<dbReference type="PANTHER" id="PTHR43884:SF20">
    <property type="entry name" value="ACYL-COA DEHYDROGENASE FADE28"/>
    <property type="match status" value="1"/>
</dbReference>